<dbReference type="OrthoDB" id="4827239at2"/>
<dbReference type="RefSeq" id="WP_030449639.1">
    <property type="nucleotide sequence ID" value="NZ_AP023354.1"/>
</dbReference>
<dbReference type="EMBL" id="AP023354">
    <property type="protein sequence ID" value="BCJ28696.1"/>
    <property type="molecule type" value="Genomic_DNA"/>
</dbReference>
<sequence>MISLWYAARGTGVVALLLLTATVLLGLLGPLRAASQGWPRFVLGGLHRNLSLLAVAFVVVHVASSVVDTYAGIGWWDAVVPFGSVYRPVWLGLGAVAFDLLLALIVTSLLRTRIRYRWWRTLHWLGYVCWPFAVIHAWGTGTDSGGGWVLGLTIGCLTAVAALAITRVVLAPYRRMP</sequence>
<feature type="transmembrane region" description="Helical" evidence="5">
    <location>
        <begin position="88"/>
        <end position="110"/>
    </location>
</feature>
<evidence type="ECO:0000256" key="2">
    <source>
        <dbReference type="ARBA" id="ARBA00022692"/>
    </source>
</evidence>
<name>A0A810L2P0_9ACTN</name>
<organism evidence="7 8">
    <name type="scientific">Actinocatenispora sera</name>
    <dbReference type="NCBI Taxonomy" id="390989"/>
    <lineage>
        <taxon>Bacteria</taxon>
        <taxon>Bacillati</taxon>
        <taxon>Actinomycetota</taxon>
        <taxon>Actinomycetes</taxon>
        <taxon>Micromonosporales</taxon>
        <taxon>Micromonosporaceae</taxon>
        <taxon>Actinocatenispora</taxon>
    </lineage>
</organism>
<feature type="domain" description="Ferric oxidoreductase" evidence="6">
    <location>
        <begin position="11"/>
        <end position="133"/>
    </location>
</feature>
<keyword evidence="3 5" id="KW-1133">Transmembrane helix</keyword>
<keyword evidence="4 5" id="KW-0472">Membrane</keyword>
<dbReference type="Pfam" id="PF01794">
    <property type="entry name" value="Ferric_reduct"/>
    <property type="match status" value="1"/>
</dbReference>
<dbReference type="InterPro" id="IPR013130">
    <property type="entry name" value="Fe3_Rdtase_TM_dom"/>
</dbReference>
<evidence type="ECO:0000256" key="1">
    <source>
        <dbReference type="ARBA" id="ARBA00004141"/>
    </source>
</evidence>
<keyword evidence="2 5" id="KW-0812">Transmembrane</keyword>
<dbReference type="KEGG" id="aser:Asera_28040"/>
<dbReference type="GO" id="GO:0016020">
    <property type="term" value="C:membrane"/>
    <property type="evidence" value="ECO:0007669"/>
    <property type="project" value="UniProtKB-SubCell"/>
</dbReference>
<evidence type="ECO:0000256" key="4">
    <source>
        <dbReference type="ARBA" id="ARBA00023136"/>
    </source>
</evidence>
<feature type="transmembrane region" description="Helical" evidence="5">
    <location>
        <begin position="50"/>
        <end position="76"/>
    </location>
</feature>
<gene>
    <name evidence="7" type="ORF">Asera_28040</name>
</gene>
<comment type="subcellular location">
    <subcellularLocation>
        <location evidence="1">Membrane</location>
        <topology evidence="1">Multi-pass membrane protein</topology>
    </subcellularLocation>
</comment>
<keyword evidence="8" id="KW-1185">Reference proteome</keyword>
<dbReference type="AlphaFoldDB" id="A0A810L2P0"/>
<feature type="transmembrane region" description="Helical" evidence="5">
    <location>
        <begin position="145"/>
        <end position="170"/>
    </location>
</feature>
<evidence type="ECO:0000256" key="5">
    <source>
        <dbReference type="SAM" id="Phobius"/>
    </source>
</evidence>
<dbReference type="Proteomes" id="UP000680750">
    <property type="component" value="Chromosome"/>
</dbReference>
<feature type="transmembrane region" description="Helical" evidence="5">
    <location>
        <begin position="122"/>
        <end position="139"/>
    </location>
</feature>
<protein>
    <submittedName>
        <fullName evidence="7">Ferric reductase</fullName>
    </submittedName>
</protein>
<evidence type="ECO:0000256" key="3">
    <source>
        <dbReference type="ARBA" id="ARBA00022989"/>
    </source>
</evidence>
<proteinExistence type="predicted"/>
<feature type="transmembrane region" description="Helical" evidence="5">
    <location>
        <begin position="6"/>
        <end position="29"/>
    </location>
</feature>
<reference evidence="7" key="1">
    <citation type="submission" date="2020-08" db="EMBL/GenBank/DDBJ databases">
        <title>Whole genome shotgun sequence of Actinocatenispora sera NBRC 101916.</title>
        <authorList>
            <person name="Komaki H."/>
            <person name="Tamura T."/>
        </authorList>
    </citation>
    <scope>NUCLEOTIDE SEQUENCE</scope>
    <source>
        <strain evidence="7">NBRC 101916</strain>
    </source>
</reference>
<accession>A0A810L2P0</accession>
<evidence type="ECO:0000259" key="6">
    <source>
        <dbReference type="Pfam" id="PF01794"/>
    </source>
</evidence>
<evidence type="ECO:0000313" key="7">
    <source>
        <dbReference type="EMBL" id="BCJ28696.1"/>
    </source>
</evidence>
<evidence type="ECO:0000313" key="8">
    <source>
        <dbReference type="Proteomes" id="UP000680750"/>
    </source>
</evidence>